<proteinExistence type="predicted"/>
<dbReference type="InterPro" id="IPR019861">
    <property type="entry name" value="PorP/SprF_Bacteroidetes"/>
</dbReference>
<gene>
    <name evidence="1" type="ORF">SAMN03080594_110136</name>
</gene>
<dbReference type="AlphaFoldDB" id="A0A1M5G7M3"/>
<dbReference type="EMBL" id="FQUX01000010">
    <property type="protein sequence ID" value="SHF99462.1"/>
    <property type="molecule type" value="Genomic_DNA"/>
</dbReference>
<keyword evidence="2" id="KW-1185">Reference proteome</keyword>
<evidence type="ECO:0000313" key="1">
    <source>
        <dbReference type="EMBL" id="SHF99462.1"/>
    </source>
</evidence>
<evidence type="ECO:0000313" key="2">
    <source>
        <dbReference type="Proteomes" id="UP000184406"/>
    </source>
</evidence>
<dbReference type="NCBIfam" id="TIGR03519">
    <property type="entry name" value="T9SS_PorP_fam"/>
    <property type="match status" value="1"/>
</dbReference>
<name>A0A1M5G7M3_9FLAO</name>
<organism evidence="1 2">
    <name type="scientific">Arenibacter palladensis</name>
    <dbReference type="NCBI Taxonomy" id="237373"/>
    <lineage>
        <taxon>Bacteria</taxon>
        <taxon>Pseudomonadati</taxon>
        <taxon>Bacteroidota</taxon>
        <taxon>Flavobacteriia</taxon>
        <taxon>Flavobacteriales</taxon>
        <taxon>Flavobacteriaceae</taxon>
        <taxon>Arenibacter</taxon>
    </lineage>
</organism>
<dbReference type="RefSeq" id="WP_072865037.1">
    <property type="nucleotide sequence ID" value="NZ_FQUX01000010.1"/>
</dbReference>
<dbReference type="OrthoDB" id="1114455at2"/>
<protein>
    <submittedName>
        <fullName evidence="1">Type IX secretion system membrane protein, PorP/SprF family</fullName>
    </submittedName>
</protein>
<accession>A0A1M5G7M3</accession>
<dbReference type="Proteomes" id="UP000184406">
    <property type="component" value="Unassembled WGS sequence"/>
</dbReference>
<dbReference type="Pfam" id="PF11751">
    <property type="entry name" value="PorP_SprF"/>
    <property type="match status" value="1"/>
</dbReference>
<reference evidence="2" key="1">
    <citation type="submission" date="2016-11" db="EMBL/GenBank/DDBJ databases">
        <authorList>
            <person name="Varghese N."/>
            <person name="Submissions S."/>
        </authorList>
    </citation>
    <scope>NUCLEOTIDE SEQUENCE [LARGE SCALE GENOMIC DNA]</scope>
    <source>
        <strain evidence="2">DSM 17539</strain>
    </source>
</reference>
<sequence>MNILNKNIPKLLTLFLLLGGGRLMGQQLPQYTQYMYNTSTINPAYVNENNRMDATMSYRAQWIGIDGAPETKALTVSGIINNKIGLGINIFKDNIGPSAEFSSNAVFSYYLNLSKKVKISLGLNAGIDFFEVDYSKGSYYDQDDVLFSYDDYYNALPVIGAGTYIFSDNWYFGFSIPNMLINQSNIESDKNLIHRDNHIYFIAGYVMDVSATLKLKPSILVKTIDHAPLTIDASLNVLFLHKFTLGASHRLKDSYSAMAGFQISKNFFLGYSYDYSISDIGNYNQGSHEIILKYLMPRWGPNARSPRFF</sequence>